<keyword evidence="3" id="KW-0539">Nucleus</keyword>
<feature type="domain" description="RRM" evidence="6">
    <location>
        <begin position="224"/>
        <end position="297"/>
    </location>
</feature>
<feature type="region of interest" description="Disordered" evidence="5">
    <location>
        <begin position="65"/>
        <end position="89"/>
    </location>
</feature>
<dbReference type="CDD" id="cd00590">
    <property type="entry name" value="RRM_SF"/>
    <property type="match status" value="2"/>
</dbReference>
<dbReference type="AlphaFoldDB" id="A0A0C9RMV5"/>
<feature type="compositionally biased region" description="Polar residues" evidence="5">
    <location>
        <begin position="388"/>
        <end position="406"/>
    </location>
</feature>
<dbReference type="GO" id="GO:0005634">
    <property type="term" value="C:nucleus"/>
    <property type="evidence" value="ECO:0007669"/>
    <property type="project" value="UniProtKB-SubCell"/>
</dbReference>
<dbReference type="PANTHER" id="PTHR23189">
    <property type="entry name" value="RNA RECOGNITION MOTIF-CONTAINING"/>
    <property type="match status" value="1"/>
</dbReference>
<evidence type="ECO:0000256" key="5">
    <source>
        <dbReference type="SAM" id="MobiDB-lite"/>
    </source>
</evidence>
<feature type="domain" description="RRM" evidence="6">
    <location>
        <begin position="83"/>
        <end position="155"/>
    </location>
</feature>
<dbReference type="InterPro" id="IPR000504">
    <property type="entry name" value="RRM_dom"/>
</dbReference>
<accession>A0A0C9RMV5</accession>
<sequence length="1019" mass="111700">MCHREDGPQFFFLLASETTQGRMNLRGDPMVSFRAAPPRSGILHPRIPAMGGGFVNYGPSQMAARSGVQATKAEEEEPAPPSQNLWVGNMPTDTTEAMLTEAFAKYGEIDSISAFPQRNYAFVYFKHVEYAKAAKAGLQGTSFRGRNLQIEFARPENWINPLLYTPEVREGYVDGHRKFMGTADMVRRNFDSMIHLPESPQGILTNIQNVQGLEGGRKQCGPSKVLWIGYPPSVKIDEQRLHNALILFGEIEAIRSFPSRHHAFVEFRSVDEARHAKDGLQGRLFNDPRIQILYSNSDFGTMDNTKDNATFMTPLRGPLPHETPYKSVSPFSSIEMLGRTGPHDLINAPGRNMHMHPLGPWGFPEHQMPEGRIPLIRPEPFPHFFDGNINSPRSSGRCSDSRTLGPSTGARDGFNASALQRESKRLRVNEPFPIAAARLDVRKPDDEGSGHLSGYQGRQPQRTVSEYINIHNGNETKGFRDNQGAHVSSSTQLVAGAGGHMPPLSSSATSMKFGGQGEHYVGIDDDRCWQGTIAKGGTPVCLARCISVGKGIDAKFPEVVNCSARTDLDMLAKHFSQASDFGLVAFLPFRDQDVHSYQEFLHYLGSKHRAGVAKFSDGTTLFLVPPSDFSEHILKVPGSDRLLGVVLKFLQQPGHAMHQNQSNGMLHDPSRRYVQGQNFPISQVDHNKMPLKDDPTQFNTGMPRSFSPSKISHTIQTATIESTNQMPGIQSAVSLTPALISTLSSILPNAFQISGSGTGSLVPSSSMRQDSYNSAGGYDISCINGQGPSPKRHQQPQPLPSHHPRQEQAPYQHHLEHYNQSFFSPHITGSIQTSNNTLEQSGQGAAVSSSVLEPNMREHHTSIIHQTTANELAHLPVVLGQSNAHSGQLTISSAQDYQQESSFNSRKSDSQMLVTEASDAQVNSVSSRLAEQNNGGGSQTLPNVQVGSSEAKSELSSQVQQLQGLGAALLGHNQESLESEAEKNQRYQQTLQFAANLLLQIQQNQAINKSVTGSGQHPQ</sequence>
<reference evidence="7" key="1">
    <citation type="submission" date="2015-02" db="EMBL/GenBank/DDBJ databases">
        <title>A transcriptome of Wollemia nobilis - a relic of Gondwana.</title>
        <authorList>
            <person name="Chia J.Y."/>
            <person name="Leong Y.S."/>
            <person name="Abdul Karim S."/>
            <person name="Wan Azmi N."/>
            <person name="Hercus R."/>
            <person name="Croft L."/>
        </authorList>
    </citation>
    <scope>NUCLEOTIDE SEQUENCE</scope>
    <source>
        <strain evidence="7">MaeBrown</strain>
        <tissue evidence="7">Leaf</tissue>
    </source>
</reference>
<name>A0A0C9RMV5_9CONI</name>
<feature type="region of interest" description="Disordered" evidence="5">
    <location>
        <begin position="387"/>
        <end position="415"/>
    </location>
</feature>
<feature type="region of interest" description="Disordered" evidence="5">
    <location>
        <begin position="776"/>
        <end position="807"/>
    </location>
</feature>
<comment type="subcellular location">
    <subcellularLocation>
        <location evidence="1">Nucleus</location>
    </subcellularLocation>
</comment>
<evidence type="ECO:0000256" key="4">
    <source>
        <dbReference type="PROSITE-ProRule" id="PRU00176"/>
    </source>
</evidence>
<dbReference type="Pfam" id="PF07744">
    <property type="entry name" value="SPOC"/>
    <property type="match status" value="1"/>
</dbReference>
<dbReference type="InterPro" id="IPR035979">
    <property type="entry name" value="RBD_domain_sf"/>
</dbReference>
<evidence type="ECO:0000256" key="2">
    <source>
        <dbReference type="ARBA" id="ARBA00022884"/>
    </source>
</evidence>
<feature type="region of interest" description="Disordered" evidence="5">
    <location>
        <begin position="900"/>
        <end position="957"/>
    </location>
</feature>
<dbReference type="InterPro" id="IPR012677">
    <property type="entry name" value="Nucleotide-bd_a/b_plait_sf"/>
</dbReference>
<dbReference type="Gene3D" id="3.30.70.330">
    <property type="match status" value="2"/>
</dbReference>
<dbReference type="SUPFAM" id="SSF54928">
    <property type="entry name" value="RNA-binding domain, RBD"/>
    <property type="match status" value="2"/>
</dbReference>
<evidence type="ECO:0000256" key="1">
    <source>
        <dbReference type="ARBA" id="ARBA00004123"/>
    </source>
</evidence>
<evidence type="ECO:0000256" key="3">
    <source>
        <dbReference type="ARBA" id="ARBA00023242"/>
    </source>
</evidence>
<evidence type="ECO:0000259" key="6">
    <source>
        <dbReference type="PROSITE" id="PS50102"/>
    </source>
</evidence>
<dbReference type="Pfam" id="PF00076">
    <property type="entry name" value="RRM_1"/>
    <property type="match status" value="2"/>
</dbReference>
<dbReference type="SMART" id="SM00360">
    <property type="entry name" value="RRM"/>
    <property type="match status" value="2"/>
</dbReference>
<evidence type="ECO:0000313" key="7">
    <source>
        <dbReference type="EMBL" id="JAG88061.1"/>
    </source>
</evidence>
<organism evidence="7">
    <name type="scientific">Wollemia nobilis</name>
    <dbReference type="NCBI Taxonomy" id="56998"/>
    <lineage>
        <taxon>Eukaryota</taxon>
        <taxon>Viridiplantae</taxon>
        <taxon>Streptophyta</taxon>
        <taxon>Embryophyta</taxon>
        <taxon>Tracheophyta</taxon>
        <taxon>Spermatophyta</taxon>
        <taxon>Pinopsida</taxon>
        <taxon>Pinidae</taxon>
        <taxon>Conifers II</taxon>
        <taxon>Araucariales</taxon>
        <taxon>Araucariaceae</taxon>
        <taxon>Wollemia</taxon>
    </lineage>
</organism>
<dbReference type="PROSITE" id="PS50102">
    <property type="entry name" value="RRM"/>
    <property type="match status" value="2"/>
</dbReference>
<dbReference type="CDD" id="cd21546">
    <property type="entry name" value="SPOC_FPA-like"/>
    <property type="match status" value="1"/>
</dbReference>
<keyword evidence="2 4" id="KW-0694">RNA-binding</keyword>
<feature type="region of interest" description="Disordered" evidence="5">
    <location>
        <begin position="825"/>
        <end position="848"/>
    </location>
</feature>
<dbReference type="GO" id="GO:0003723">
    <property type="term" value="F:RNA binding"/>
    <property type="evidence" value="ECO:0007669"/>
    <property type="project" value="UniProtKB-UniRule"/>
</dbReference>
<proteinExistence type="predicted"/>
<dbReference type="EMBL" id="GCHU01010015">
    <property type="protein sequence ID" value="JAG88061.1"/>
    <property type="molecule type" value="Transcribed_RNA"/>
</dbReference>
<dbReference type="InterPro" id="IPR012921">
    <property type="entry name" value="SPOC_C"/>
</dbReference>
<protein>
    <submittedName>
        <fullName evidence="7">TSA: Wollemia nobilis Ref_Wollemi_Transcript_10069_3442 transcribed RNA sequence</fullName>
    </submittedName>
</protein>